<name>A0A9J5XEK9_SOLCO</name>
<accession>A0A9J5XEK9</accession>
<protein>
    <submittedName>
        <fullName evidence="2">Uncharacterized protein</fullName>
    </submittedName>
</protein>
<reference evidence="2 3" key="1">
    <citation type="submission" date="2020-09" db="EMBL/GenBank/DDBJ databases">
        <title>De no assembly of potato wild relative species, Solanum commersonii.</title>
        <authorList>
            <person name="Cho K."/>
        </authorList>
    </citation>
    <scope>NUCLEOTIDE SEQUENCE [LARGE SCALE GENOMIC DNA]</scope>
    <source>
        <strain evidence="2">LZ3.2</strain>
        <tissue evidence="2">Leaf</tissue>
    </source>
</reference>
<dbReference type="Proteomes" id="UP000824120">
    <property type="component" value="Chromosome 9"/>
</dbReference>
<gene>
    <name evidence="2" type="ORF">H5410_046072</name>
</gene>
<comment type="caution">
    <text evidence="2">The sequence shown here is derived from an EMBL/GenBank/DDBJ whole genome shotgun (WGS) entry which is preliminary data.</text>
</comment>
<proteinExistence type="predicted"/>
<organism evidence="2 3">
    <name type="scientific">Solanum commersonii</name>
    <name type="common">Commerson's wild potato</name>
    <name type="synonym">Commerson's nightshade</name>
    <dbReference type="NCBI Taxonomy" id="4109"/>
    <lineage>
        <taxon>Eukaryota</taxon>
        <taxon>Viridiplantae</taxon>
        <taxon>Streptophyta</taxon>
        <taxon>Embryophyta</taxon>
        <taxon>Tracheophyta</taxon>
        <taxon>Spermatophyta</taxon>
        <taxon>Magnoliopsida</taxon>
        <taxon>eudicotyledons</taxon>
        <taxon>Gunneridae</taxon>
        <taxon>Pentapetalae</taxon>
        <taxon>asterids</taxon>
        <taxon>lamiids</taxon>
        <taxon>Solanales</taxon>
        <taxon>Solanaceae</taxon>
        <taxon>Solanoideae</taxon>
        <taxon>Solaneae</taxon>
        <taxon>Solanum</taxon>
    </lineage>
</organism>
<sequence>MCQNHLNQRLQTPPQKGEEKQHPLFPDLHCLDQSNML</sequence>
<dbReference type="EMBL" id="JACXVP010000009">
    <property type="protein sequence ID" value="KAG5585638.1"/>
    <property type="molecule type" value="Genomic_DNA"/>
</dbReference>
<keyword evidence="3" id="KW-1185">Reference proteome</keyword>
<feature type="compositionally biased region" description="Polar residues" evidence="1">
    <location>
        <begin position="1"/>
        <end position="14"/>
    </location>
</feature>
<dbReference type="AlphaFoldDB" id="A0A9J5XEK9"/>
<evidence type="ECO:0000313" key="2">
    <source>
        <dbReference type="EMBL" id="KAG5585638.1"/>
    </source>
</evidence>
<feature type="region of interest" description="Disordered" evidence="1">
    <location>
        <begin position="1"/>
        <end position="37"/>
    </location>
</feature>
<evidence type="ECO:0000256" key="1">
    <source>
        <dbReference type="SAM" id="MobiDB-lite"/>
    </source>
</evidence>
<evidence type="ECO:0000313" key="3">
    <source>
        <dbReference type="Proteomes" id="UP000824120"/>
    </source>
</evidence>